<evidence type="ECO:0000313" key="8">
    <source>
        <dbReference type="EMBL" id="MBP0462098.1"/>
    </source>
</evidence>
<organism evidence="8 9">
    <name type="scientific">Streptomyces montanisoli</name>
    <dbReference type="NCBI Taxonomy" id="2798581"/>
    <lineage>
        <taxon>Bacteria</taxon>
        <taxon>Bacillati</taxon>
        <taxon>Actinomycetota</taxon>
        <taxon>Actinomycetes</taxon>
        <taxon>Kitasatosporales</taxon>
        <taxon>Streptomycetaceae</taxon>
        <taxon>Streptomyces</taxon>
    </lineage>
</organism>
<reference evidence="8" key="1">
    <citation type="submission" date="2021-03" db="EMBL/GenBank/DDBJ databases">
        <title>Whole genome sequence of Streptomyces bomunensis MMS17-BM035.</title>
        <authorList>
            <person name="Lee J.H."/>
        </authorList>
    </citation>
    <scope>NUCLEOTIDE SEQUENCE</scope>
    <source>
        <strain evidence="8">MMS17-BM035</strain>
    </source>
</reference>
<feature type="region of interest" description="Disordered" evidence="5">
    <location>
        <begin position="1"/>
        <end position="54"/>
    </location>
</feature>
<keyword evidence="9" id="KW-1185">Reference proteome</keyword>
<keyword evidence="3 6" id="KW-1133">Transmembrane helix</keyword>
<name>A0A940S189_9ACTN</name>
<evidence type="ECO:0000256" key="3">
    <source>
        <dbReference type="ARBA" id="ARBA00022989"/>
    </source>
</evidence>
<feature type="transmembrane region" description="Helical" evidence="6">
    <location>
        <begin position="259"/>
        <end position="275"/>
    </location>
</feature>
<dbReference type="InterPro" id="IPR052185">
    <property type="entry name" value="IPC_Synthase-Related"/>
</dbReference>
<feature type="domain" description="Inositolphosphotransferase Aur1/Ipt1" evidence="7">
    <location>
        <begin position="91"/>
        <end position="271"/>
    </location>
</feature>
<dbReference type="AlphaFoldDB" id="A0A940S189"/>
<dbReference type="PANTHER" id="PTHR31310:SF7">
    <property type="entry name" value="PA-PHOSPHATASE RELATED-FAMILY PROTEIN DDB_G0268928"/>
    <property type="match status" value="1"/>
</dbReference>
<dbReference type="GO" id="GO:0016020">
    <property type="term" value="C:membrane"/>
    <property type="evidence" value="ECO:0007669"/>
    <property type="project" value="UniProtKB-SubCell"/>
</dbReference>
<feature type="transmembrane region" description="Helical" evidence="6">
    <location>
        <begin position="235"/>
        <end position="253"/>
    </location>
</feature>
<feature type="transmembrane region" description="Helical" evidence="6">
    <location>
        <begin position="154"/>
        <end position="172"/>
    </location>
</feature>
<gene>
    <name evidence="8" type="ORF">JFN87_32325</name>
</gene>
<proteinExistence type="predicted"/>
<evidence type="ECO:0000313" key="9">
    <source>
        <dbReference type="Proteomes" id="UP000670475"/>
    </source>
</evidence>
<accession>A0A940S189</accession>
<feature type="compositionally biased region" description="Basic and acidic residues" evidence="5">
    <location>
        <begin position="294"/>
        <end position="307"/>
    </location>
</feature>
<dbReference type="CDD" id="cd03386">
    <property type="entry name" value="PAP2_Aur1_like"/>
    <property type="match status" value="1"/>
</dbReference>
<sequence>MNARTGPALRRRLTPTRHTPDASAPDASAPDASAPEGPTAGRIPGGGRPAHRPRPPLMRELALVVALFLLYKLGRQLARGRTGEAMDNARGIWHLERDLHLPSEAGIQHLLLHGDTLAHIANTYYAAVHFPATILFLVWLYWRRPGHYVWARRVLTAVTGGALVLHLLVPLAPPRMVALTGLVDTARVYGPSVYGSDPAADGLENQFAAMPSLHFGWALVLALGLIAATRARGRWLWLLHPLVTLFVIIATANHYWLDTIVAAALVAVALVFLHPPDDAPRGTTLVARGRTHGRREAGPRQPAGDRR</sequence>
<dbReference type="EMBL" id="JAGIQL010000292">
    <property type="protein sequence ID" value="MBP0462098.1"/>
    <property type="molecule type" value="Genomic_DNA"/>
</dbReference>
<keyword evidence="4 6" id="KW-0472">Membrane</keyword>
<evidence type="ECO:0000256" key="6">
    <source>
        <dbReference type="SAM" id="Phobius"/>
    </source>
</evidence>
<feature type="transmembrane region" description="Helical" evidence="6">
    <location>
        <begin position="124"/>
        <end position="142"/>
    </location>
</feature>
<keyword evidence="2 6" id="KW-0812">Transmembrane</keyword>
<comment type="caution">
    <text evidence="8">The sequence shown here is derived from an EMBL/GenBank/DDBJ whole genome shotgun (WGS) entry which is preliminary data.</text>
</comment>
<protein>
    <submittedName>
        <fullName evidence="8">Inositol phosphorylceramide synthase</fullName>
    </submittedName>
</protein>
<evidence type="ECO:0000256" key="2">
    <source>
        <dbReference type="ARBA" id="ARBA00022692"/>
    </source>
</evidence>
<evidence type="ECO:0000256" key="4">
    <source>
        <dbReference type="ARBA" id="ARBA00023136"/>
    </source>
</evidence>
<dbReference type="PANTHER" id="PTHR31310">
    <property type="match status" value="1"/>
</dbReference>
<feature type="region of interest" description="Disordered" evidence="5">
    <location>
        <begin position="282"/>
        <end position="307"/>
    </location>
</feature>
<feature type="transmembrane region" description="Helical" evidence="6">
    <location>
        <begin position="207"/>
        <end position="228"/>
    </location>
</feature>
<evidence type="ECO:0000259" key="7">
    <source>
        <dbReference type="Pfam" id="PF14378"/>
    </source>
</evidence>
<feature type="compositionally biased region" description="Low complexity" evidence="5">
    <location>
        <begin position="21"/>
        <end position="42"/>
    </location>
</feature>
<dbReference type="Proteomes" id="UP000670475">
    <property type="component" value="Unassembled WGS sequence"/>
</dbReference>
<dbReference type="Pfam" id="PF14378">
    <property type="entry name" value="PAP2_3"/>
    <property type="match status" value="1"/>
</dbReference>
<comment type="subcellular location">
    <subcellularLocation>
        <location evidence="1">Membrane</location>
        <topology evidence="1">Multi-pass membrane protein</topology>
    </subcellularLocation>
</comment>
<dbReference type="InterPro" id="IPR026841">
    <property type="entry name" value="Aur1/Ipt1"/>
</dbReference>
<evidence type="ECO:0000256" key="1">
    <source>
        <dbReference type="ARBA" id="ARBA00004141"/>
    </source>
</evidence>
<evidence type="ECO:0000256" key="5">
    <source>
        <dbReference type="SAM" id="MobiDB-lite"/>
    </source>
</evidence>